<organism evidence="1 2">
    <name type="scientific">Ralstonia phage RSF1</name>
    <dbReference type="NCBI Taxonomy" id="1689679"/>
    <lineage>
        <taxon>Viruses</taxon>
        <taxon>Duplodnaviria</taxon>
        <taxon>Heunggongvirae</taxon>
        <taxon>Uroviricota</taxon>
        <taxon>Caudoviricetes</taxon>
        <taxon>Chimalliviridae</taxon>
        <taxon>Chiangmaivirus</taxon>
        <taxon>Chiangmaivirus RSF1</taxon>
    </lineage>
</organism>
<reference evidence="1 2" key="1">
    <citation type="submission" date="2015-07" db="EMBL/GenBank/DDBJ databases">
        <title>Two Asian jumbo phage RSL2 and RSF1 infecting the phytopathogen Ralstonia solanacearum share common features related to the phi-KZ-like phages.</title>
        <authorList>
            <person name="Kawasaki T."/>
            <person name="Fujie M."/>
            <person name="Chatchawankanphanich O."/>
            <person name="Ogata H."/>
            <person name="Yamada T."/>
        </authorList>
    </citation>
    <scope>NUCLEOTIDE SEQUENCE [LARGE SCALE GENOMIC DNA]</scope>
    <source>
        <strain evidence="1 2">RSF1</strain>
    </source>
</reference>
<dbReference type="RefSeq" id="YP_009207896.2">
    <property type="nucleotide sequence ID" value="NC_028899.1"/>
</dbReference>
<evidence type="ECO:0000313" key="2">
    <source>
        <dbReference type="Proteomes" id="UP000202583"/>
    </source>
</evidence>
<keyword evidence="2" id="KW-1185">Reference proteome</keyword>
<protein>
    <submittedName>
        <fullName evidence="1">Uncharacterized protein</fullName>
    </submittedName>
</protein>
<proteinExistence type="predicted"/>
<name>A0A0K2QQL9_9CAUD</name>
<dbReference type="Proteomes" id="UP000202583">
    <property type="component" value="Segment"/>
</dbReference>
<dbReference type="GeneID" id="26634553"/>
<dbReference type="KEGG" id="vg:26634553"/>
<dbReference type="EMBL" id="AP014927">
    <property type="protein sequence ID" value="BAS04884.2"/>
    <property type="molecule type" value="Genomic_DNA"/>
</dbReference>
<evidence type="ECO:0000313" key="1">
    <source>
        <dbReference type="EMBL" id="BAS04884.2"/>
    </source>
</evidence>
<sequence>MKPDDAKKAFDDEKIRSFEESGRFKHRYDYFDWRPWDGNGYIKSYYDVKMADGKIIEFCQPNAGVMRRGDLRFDETSGVMVRLSSTLPF</sequence>
<accession>A0A0K2QQL9</accession>